<sequence>MDSSNLDQQNKLHDHQPTLEKQQSTSNIFSLTLDEFQQNMVSNKNLGSMNMDEFLNSICNVEDNNNNNNEDGNNLFINPSAESKLLPPTLSLKTVDEVWSEIYPTVPPPPSGTNPVVNANITQRQTTFGEMTLEDFLVKAGVVREGNTNNKSGSSSNSVENQLRVEPGLLNFPKFDRQQPVLMGHGGGNSVNTGSVNGGGFVPVVGDMPNSGMCVGVGGSRVGKDVEYGAGQMLHRATPGGAGAYYGNQAGQSQAELEMGRGTWRGRKRCRSSRATEDDDGAGPVEKVVERRQRRMIKNREAASRSRARKQAYTVELEAALDQLKEENARLNQTLVREMKGLKGKHFGKTQATTPTAKLKMLGRMWSLPLISCLTK</sequence>
<dbReference type="EMBL" id="JAJJMB010004716">
    <property type="protein sequence ID" value="KAI3942141.1"/>
    <property type="molecule type" value="Genomic_DNA"/>
</dbReference>
<accession>A0AAD4T8A9</accession>
<dbReference type="AlphaFoldDB" id="A0AAD4T8A9"/>
<evidence type="ECO:0000256" key="3">
    <source>
        <dbReference type="ARBA" id="ARBA00023242"/>
    </source>
</evidence>
<dbReference type="Proteomes" id="UP001202328">
    <property type="component" value="Unassembled WGS sequence"/>
</dbReference>
<dbReference type="PANTHER" id="PTHR22952:SF175">
    <property type="entry name" value="PROTEIN ABSCISIC ACID-INSENSITIVE 5"/>
    <property type="match status" value="1"/>
</dbReference>
<evidence type="ECO:0000313" key="7">
    <source>
        <dbReference type="EMBL" id="KAI3942141.1"/>
    </source>
</evidence>
<dbReference type="PANTHER" id="PTHR22952">
    <property type="entry name" value="CAMP-RESPONSE ELEMENT BINDING PROTEIN-RELATED"/>
    <property type="match status" value="1"/>
</dbReference>
<evidence type="ECO:0000256" key="5">
    <source>
        <dbReference type="SAM" id="MobiDB-lite"/>
    </source>
</evidence>
<dbReference type="GO" id="GO:0005634">
    <property type="term" value="C:nucleus"/>
    <property type="evidence" value="ECO:0007669"/>
    <property type="project" value="UniProtKB-SubCell"/>
</dbReference>
<dbReference type="GO" id="GO:0003677">
    <property type="term" value="F:DNA binding"/>
    <property type="evidence" value="ECO:0007669"/>
    <property type="project" value="UniProtKB-KW"/>
</dbReference>
<comment type="caution">
    <text evidence="7">The sequence shown here is derived from an EMBL/GenBank/DDBJ whole genome shotgun (WGS) entry which is preliminary data.</text>
</comment>
<gene>
    <name evidence="7" type="ORF">MKW98_003740</name>
</gene>
<dbReference type="PROSITE" id="PS00036">
    <property type="entry name" value="BZIP_BASIC"/>
    <property type="match status" value="1"/>
</dbReference>
<organism evidence="7 8">
    <name type="scientific">Papaver atlanticum</name>
    <dbReference type="NCBI Taxonomy" id="357466"/>
    <lineage>
        <taxon>Eukaryota</taxon>
        <taxon>Viridiplantae</taxon>
        <taxon>Streptophyta</taxon>
        <taxon>Embryophyta</taxon>
        <taxon>Tracheophyta</taxon>
        <taxon>Spermatophyta</taxon>
        <taxon>Magnoliopsida</taxon>
        <taxon>Ranunculales</taxon>
        <taxon>Papaveraceae</taxon>
        <taxon>Papaveroideae</taxon>
        <taxon>Papaver</taxon>
    </lineage>
</organism>
<dbReference type="InterPro" id="IPR046347">
    <property type="entry name" value="bZIP_sf"/>
</dbReference>
<dbReference type="Pfam" id="PF00170">
    <property type="entry name" value="bZIP_1"/>
    <property type="match status" value="1"/>
</dbReference>
<dbReference type="PROSITE" id="PS50217">
    <property type="entry name" value="BZIP"/>
    <property type="match status" value="1"/>
</dbReference>
<dbReference type="InterPro" id="IPR043452">
    <property type="entry name" value="BZIP46-like"/>
</dbReference>
<dbReference type="GO" id="GO:0045893">
    <property type="term" value="P:positive regulation of DNA-templated transcription"/>
    <property type="evidence" value="ECO:0007669"/>
    <property type="project" value="InterPro"/>
</dbReference>
<keyword evidence="2" id="KW-0238">DNA-binding</keyword>
<reference evidence="7" key="1">
    <citation type="submission" date="2022-04" db="EMBL/GenBank/DDBJ databases">
        <title>A functionally conserved STORR gene fusion in Papaver species that diverged 16.8 million years ago.</title>
        <authorList>
            <person name="Catania T."/>
        </authorList>
    </citation>
    <scope>NUCLEOTIDE SEQUENCE</scope>
    <source>
        <strain evidence="7">S-188037</strain>
    </source>
</reference>
<name>A0AAD4T8A9_9MAGN</name>
<comment type="subcellular location">
    <subcellularLocation>
        <location evidence="1">Nucleus</location>
    </subcellularLocation>
</comment>
<dbReference type="SMART" id="SM00338">
    <property type="entry name" value="BRLZ"/>
    <property type="match status" value="1"/>
</dbReference>
<dbReference type="SUPFAM" id="SSF57959">
    <property type="entry name" value="Leucine zipper domain"/>
    <property type="match status" value="1"/>
</dbReference>
<feature type="region of interest" description="Disordered" evidence="5">
    <location>
        <begin position="1"/>
        <end position="25"/>
    </location>
</feature>
<feature type="coiled-coil region" evidence="4">
    <location>
        <begin position="307"/>
        <end position="341"/>
    </location>
</feature>
<keyword evidence="4" id="KW-0175">Coiled coil</keyword>
<dbReference type="GO" id="GO:0003700">
    <property type="term" value="F:DNA-binding transcription factor activity"/>
    <property type="evidence" value="ECO:0007669"/>
    <property type="project" value="InterPro"/>
</dbReference>
<keyword evidence="3" id="KW-0539">Nucleus</keyword>
<protein>
    <recommendedName>
        <fullName evidence="6">BZIP domain-containing protein</fullName>
    </recommendedName>
</protein>
<evidence type="ECO:0000256" key="2">
    <source>
        <dbReference type="ARBA" id="ARBA00023125"/>
    </source>
</evidence>
<dbReference type="InterPro" id="IPR004827">
    <property type="entry name" value="bZIP"/>
</dbReference>
<feature type="region of interest" description="Disordered" evidence="5">
    <location>
        <begin position="263"/>
        <end position="284"/>
    </location>
</feature>
<keyword evidence="8" id="KW-1185">Reference proteome</keyword>
<feature type="domain" description="BZIP" evidence="6">
    <location>
        <begin position="289"/>
        <end position="335"/>
    </location>
</feature>
<evidence type="ECO:0000256" key="1">
    <source>
        <dbReference type="ARBA" id="ARBA00004123"/>
    </source>
</evidence>
<evidence type="ECO:0000313" key="8">
    <source>
        <dbReference type="Proteomes" id="UP001202328"/>
    </source>
</evidence>
<proteinExistence type="predicted"/>
<evidence type="ECO:0000259" key="6">
    <source>
        <dbReference type="PROSITE" id="PS50217"/>
    </source>
</evidence>
<dbReference type="Gene3D" id="1.20.5.170">
    <property type="match status" value="1"/>
</dbReference>
<dbReference type="CDD" id="cd14707">
    <property type="entry name" value="bZIP_plant_BZIP46"/>
    <property type="match status" value="1"/>
</dbReference>
<evidence type="ECO:0000256" key="4">
    <source>
        <dbReference type="SAM" id="Coils"/>
    </source>
</evidence>